<accession>A0A0N4VN86</accession>
<reference evidence="3" key="1">
    <citation type="submission" date="2017-02" db="UniProtKB">
        <authorList>
            <consortium name="WormBaseParasite"/>
        </authorList>
    </citation>
    <scope>IDENTIFICATION</scope>
</reference>
<dbReference type="Proteomes" id="UP000274131">
    <property type="component" value="Unassembled WGS sequence"/>
</dbReference>
<evidence type="ECO:0000313" key="2">
    <source>
        <dbReference type="Proteomes" id="UP000274131"/>
    </source>
</evidence>
<dbReference type="EMBL" id="UXUI01012420">
    <property type="protein sequence ID" value="VDD96881.1"/>
    <property type="molecule type" value="Genomic_DNA"/>
</dbReference>
<proteinExistence type="predicted"/>
<gene>
    <name evidence="1" type="ORF">EVEC_LOCUS11632</name>
</gene>
<sequence>MVSEMVKTVAHFNCCRMKGRLWGAGRGSGEGESEAMRGEEKMY</sequence>
<reference evidence="1 2" key="2">
    <citation type="submission" date="2018-10" db="EMBL/GenBank/DDBJ databases">
        <authorList>
            <consortium name="Pathogen Informatics"/>
        </authorList>
    </citation>
    <scope>NUCLEOTIDE SEQUENCE [LARGE SCALE GENOMIC DNA]</scope>
</reference>
<evidence type="ECO:0000313" key="3">
    <source>
        <dbReference type="WBParaSite" id="EVEC_0001243201-mRNA-1"/>
    </source>
</evidence>
<evidence type="ECO:0000313" key="1">
    <source>
        <dbReference type="EMBL" id="VDD96881.1"/>
    </source>
</evidence>
<dbReference type="WBParaSite" id="EVEC_0001243201-mRNA-1">
    <property type="protein sequence ID" value="EVEC_0001243201-mRNA-1"/>
    <property type="gene ID" value="EVEC_0001243201"/>
</dbReference>
<organism evidence="3">
    <name type="scientific">Enterobius vermicularis</name>
    <name type="common">Human pinworm</name>
    <dbReference type="NCBI Taxonomy" id="51028"/>
    <lineage>
        <taxon>Eukaryota</taxon>
        <taxon>Metazoa</taxon>
        <taxon>Ecdysozoa</taxon>
        <taxon>Nematoda</taxon>
        <taxon>Chromadorea</taxon>
        <taxon>Rhabditida</taxon>
        <taxon>Spirurina</taxon>
        <taxon>Oxyuridomorpha</taxon>
        <taxon>Oxyuroidea</taxon>
        <taxon>Oxyuridae</taxon>
        <taxon>Enterobius</taxon>
    </lineage>
</organism>
<protein>
    <submittedName>
        <fullName evidence="1 3">Uncharacterized protein</fullName>
    </submittedName>
</protein>
<name>A0A0N4VN86_ENTVE</name>
<keyword evidence="2" id="KW-1185">Reference proteome</keyword>
<dbReference type="AlphaFoldDB" id="A0A0N4VN86"/>